<dbReference type="GO" id="GO:0008270">
    <property type="term" value="F:zinc ion binding"/>
    <property type="evidence" value="ECO:0007669"/>
    <property type="project" value="UniProtKB-KW"/>
</dbReference>
<keyword evidence="1 5" id="KW-0479">Metal-binding</keyword>
<evidence type="ECO:0000256" key="4">
    <source>
        <dbReference type="ARBA" id="ARBA00022833"/>
    </source>
</evidence>
<evidence type="ECO:0000259" key="7">
    <source>
        <dbReference type="PROSITE" id="PS50103"/>
    </source>
</evidence>
<feature type="domain" description="C3H1-type" evidence="7">
    <location>
        <begin position="7"/>
        <end position="34"/>
    </location>
</feature>
<dbReference type="Proteomes" id="UP001154329">
    <property type="component" value="Chromosome 1"/>
</dbReference>
<evidence type="ECO:0000256" key="3">
    <source>
        <dbReference type="ARBA" id="ARBA00022771"/>
    </source>
</evidence>
<dbReference type="PROSITE" id="PS50103">
    <property type="entry name" value="ZF_C3H1"/>
    <property type="match status" value="3"/>
</dbReference>
<evidence type="ECO:0000256" key="5">
    <source>
        <dbReference type="PROSITE-ProRule" id="PRU00723"/>
    </source>
</evidence>
<feature type="region of interest" description="Disordered" evidence="6">
    <location>
        <begin position="204"/>
        <end position="263"/>
    </location>
</feature>
<feature type="zinc finger region" description="C3H1-type" evidence="5">
    <location>
        <begin position="64"/>
        <end position="86"/>
    </location>
</feature>
<protein>
    <recommendedName>
        <fullName evidence="7">C3H1-type domain-containing protein</fullName>
    </recommendedName>
</protein>
<dbReference type="InterPro" id="IPR000571">
    <property type="entry name" value="Znf_CCCH"/>
</dbReference>
<dbReference type="InterPro" id="IPR045124">
    <property type="entry name" value="Su(sable)-like"/>
</dbReference>
<keyword evidence="2" id="KW-0677">Repeat</keyword>
<proteinExistence type="predicted"/>
<feature type="compositionally biased region" description="Basic and acidic residues" evidence="6">
    <location>
        <begin position="209"/>
        <end position="248"/>
    </location>
</feature>
<accession>A0A9P0NF55</accession>
<feature type="zinc finger region" description="C3H1-type" evidence="5">
    <location>
        <begin position="7"/>
        <end position="34"/>
    </location>
</feature>
<evidence type="ECO:0000313" key="9">
    <source>
        <dbReference type="Proteomes" id="UP001154329"/>
    </source>
</evidence>
<reference evidence="8" key="1">
    <citation type="submission" date="2022-02" db="EMBL/GenBank/DDBJ databases">
        <authorList>
            <person name="King R."/>
        </authorList>
    </citation>
    <scope>NUCLEOTIDE SEQUENCE</scope>
</reference>
<dbReference type="Gene3D" id="4.10.1000.10">
    <property type="entry name" value="Zinc finger, CCCH-type"/>
    <property type="match status" value="1"/>
</dbReference>
<feature type="region of interest" description="Disordered" evidence="6">
    <location>
        <begin position="131"/>
        <end position="181"/>
    </location>
</feature>
<name>A0A9P0NF55_APHGO</name>
<keyword evidence="9" id="KW-1185">Reference proteome</keyword>
<dbReference type="SUPFAM" id="SSF90229">
    <property type="entry name" value="CCCH zinc finger"/>
    <property type="match status" value="3"/>
</dbReference>
<sequence>MKNKRSENEEKVCQYFLQGKCHKKNNCTYSHRQPNDRKMKLCKYYLMDCCNKEDRCTFMHSGLPCKYHTGIKCNSGINCRFSHAKLDKEQKKKLLKYVNENEDFKNNFEEEPKPLRSSKINCVSKNNKKKIRSLSEMQIPVPPELKNIDKNSDEDLEVNNNNNNNNTPIPSCSRDEPTVDDTFKTNNAEQVSIMFQNNQAIYKPKKYQKHIDSKERKKQEKEIKKKQREERHTKKRIEKTQQHKEDLSMKTNDQPLLDDLNDDDEFNDLVIDKEKYQNEKKEQLSTNSPSKSNLSKVEQVHLNKITISDYMARLPNTIKACVNKTMIVNQPSPFHLPALEQPNNFEETIQEKKNIIEESPASSTVIDSCPVELGKSDVDLRQLPFQFPFAVAREIDASLNSHPPMKYHLIPCQVSIPNYFNISPMMGIDDPRLRRNIIAAKDPMLIQNAPLTISAINVRPNDPYRKPISPKDP</sequence>
<evidence type="ECO:0000313" key="8">
    <source>
        <dbReference type="EMBL" id="CAH1711994.1"/>
    </source>
</evidence>
<gene>
    <name evidence="8" type="ORF">APHIGO_LOCUS1820</name>
</gene>
<dbReference type="PANTHER" id="PTHR13119:SF12">
    <property type="entry name" value="PROTEIN SUPPRESSOR OF SABLE"/>
    <property type="match status" value="1"/>
</dbReference>
<dbReference type="EMBL" id="OU899034">
    <property type="protein sequence ID" value="CAH1711994.1"/>
    <property type="molecule type" value="Genomic_DNA"/>
</dbReference>
<dbReference type="GO" id="GO:0005634">
    <property type="term" value="C:nucleus"/>
    <property type="evidence" value="ECO:0007669"/>
    <property type="project" value="TreeGrafter"/>
</dbReference>
<feature type="domain" description="C3H1-type" evidence="7">
    <location>
        <begin position="36"/>
        <end position="63"/>
    </location>
</feature>
<feature type="domain" description="C3H1-type" evidence="7">
    <location>
        <begin position="64"/>
        <end position="86"/>
    </location>
</feature>
<dbReference type="PANTHER" id="PTHR13119">
    <property type="entry name" value="ZINC FINGER CCCH DOMAIN-CONTAINING PROTEI"/>
    <property type="match status" value="1"/>
</dbReference>
<keyword evidence="3 5" id="KW-0863">Zinc-finger</keyword>
<keyword evidence="4 5" id="KW-0862">Zinc</keyword>
<organism evidence="8 9">
    <name type="scientific">Aphis gossypii</name>
    <name type="common">Cotton aphid</name>
    <dbReference type="NCBI Taxonomy" id="80765"/>
    <lineage>
        <taxon>Eukaryota</taxon>
        <taxon>Metazoa</taxon>
        <taxon>Ecdysozoa</taxon>
        <taxon>Arthropoda</taxon>
        <taxon>Hexapoda</taxon>
        <taxon>Insecta</taxon>
        <taxon>Pterygota</taxon>
        <taxon>Neoptera</taxon>
        <taxon>Paraneoptera</taxon>
        <taxon>Hemiptera</taxon>
        <taxon>Sternorrhyncha</taxon>
        <taxon>Aphidomorpha</taxon>
        <taxon>Aphidoidea</taxon>
        <taxon>Aphididae</taxon>
        <taxon>Aphidini</taxon>
        <taxon>Aphis</taxon>
        <taxon>Aphis</taxon>
    </lineage>
</organism>
<feature type="zinc finger region" description="C3H1-type" evidence="5">
    <location>
        <begin position="36"/>
        <end position="63"/>
    </location>
</feature>
<dbReference type="InterPro" id="IPR036855">
    <property type="entry name" value="Znf_CCCH_sf"/>
</dbReference>
<evidence type="ECO:0000256" key="1">
    <source>
        <dbReference type="ARBA" id="ARBA00022723"/>
    </source>
</evidence>
<dbReference type="SMART" id="SM00356">
    <property type="entry name" value="ZnF_C3H1"/>
    <property type="match status" value="3"/>
</dbReference>
<dbReference type="AlphaFoldDB" id="A0A9P0NF55"/>
<evidence type="ECO:0000256" key="6">
    <source>
        <dbReference type="SAM" id="MobiDB-lite"/>
    </source>
</evidence>
<dbReference type="GO" id="GO:0003723">
    <property type="term" value="F:RNA binding"/>
    <property type="evidence" value="ECO:0007669"/>
    <property type="project" value="InterPro"/>
</dbReference>
<evidence type="ECO:0000256" key="2">
    <source>
        <dbReference type="ARBA" id="ARBA00022737"/>
    </source>
</evidence>
<reference evidence="8" key="2">
    <citation type="submission" date="2022-10" db="EMBL/GenBank/DDBJ databases">
        <authorList>
            <consortium name="ENA_rothamsted_submissions"/>
            <consortium name="culmorum"/>
            <person name="King R."/>
        </authorList>
    </citation>
    <scope>NUCLEOTIDE SEQUENCE</scope>
</reference>
<dbReference type="GO" id="GO:0045892">
    <property type="term" value="P:negative regulation of DNA-templated transcription"/>
    <property type="evidence" value="ECO:0007669"/>
    <property type="project" value="InterPro"/>
</dbReference>